<evidence type="ECO:0000259" key="8">
    <source>
        <dbReference type="Pfam" id="PF08281"/>
    </source>
</evidence>
<dbReference type="RefSeq" id="WP_201431316.1">
    <property type="nucleotide sequence ID" value="NZ_JAEQBW010000004.1"/>
</dbReference>
<accession>A0A934WZI9</accession>
<dbReference type="Gene3D" id="1.10.10.10">
    <property type="entry name" value="Winged helix-like DNA-binding domain superfamily/Winged helix DNA-binding domain"/>
    <property type="match status" value="1"/>
</dbReference>
<comment type="similarity">
    <text evidence="1 6">Belongs to the sigma-70 factor family. ECF subfamily.</text>
</comment>
<evidence type="ECO:0000256" key="6">
    <source>
        <dbReference type="RuleBase" id="RU000716"/>
    </source>
</evidence>
<proteinExistence type="inferred from homology"/>
<evidence type="ECO:0000256" key="5">
    <source>
        <dbReference type="ARBA" id="ARBA00023163"/>
    </source>
</evidence>
<feature type="domain" description="RNA polymerase sigma factor 70 region 4 type 2" evidence="8">
    <location>
        <begin position="123"/>
        <end position="174"/>
    </location>
</feature>
<protein>
    <recommendedName>
        <fullName evidence="6">RNA polymerase sigma factor</fullName>
    </recommendedName>
</protein>
<evidence type="ECO:0000256" key="2">
    <source>
        <dbReference type="ARBA" id="ARBA00023015"/>
    </source>
</evidence>
<evidence type="ECO:0000256" key="4">
    <source>
        <dbReference type="ARBA" id="ARBA00023125"/>
    </source>
</evidence>
<keyword evidence="4 6" id="KW-0238">DNA-binding</keyword>
<evidence type="ECO:0000313" key="9">
    <source>
        <dbReference type="EMBL" id="MBK6265640.1"/>
    </source>
</evidence>
<dbReference type="InterPro" id="IPR013325">
    <property type="entry name" value="RNA_pol_sigma_r2"/>
</dbReference>
<dbReference type="NCBIfam" id="TIGR02937">
    <property type="entry name" value="sigma70-ECF"/>
    <property type="match status" value="1"/>
</dbReference>
<dbReference type="GO" id="GO:0006352">
    <property type="term" value="P:DNA-templated transcription initiation"/>
    <property type="evidence" value="ECO:0007669"/>
    <property type="project" value="InterPro"/>
</dbReference>
<dbReference type="SUPFAM" id="SSF88659">
    <property type="entry name" value="Sigma3 and sigma4 domains of RNA polymerase sigma factors"/>
    <property type="match status" value="1"/>
</dbReference>
<dbReference type="PROSITE" id="PS01063">
    <property type="entry name" value="SIGMA70_ECF"/>
    <property type="match status" value="1"/>
</dbReference>
<keyword evidence="5 6" id="KW-0804">Transcription</keyword>
<dbReference type="Proteomes" id="UP000611723">
    <property type="component" value="Unassembled WGS sequence"/>
</dbReference>
<dbReference type="GO" id="GO:0016987">
    <property type="term" value="F:sigma factor activity"/>
    <property type="evidence" value="ECO:0007669"/>
    <property type="project" value="UniProtKB-KW"/>
</dbReference>
<evidence type="ECO:0000256" key="3">
    <source>
        <dbReference type="ARBA" id="ARBA00023082"/>
    </source>
</evidence>
<dbReference type="PANTHER" id="PTHR43133">
    <property type="entry name" value="RNA POLYMERASE ECF-TYPE SIGMA FACTO"/>
    <property type="match status" value="1"/>
</dbReference>
<evidence type="ECO:0000313" key="10">
    <source>
        <dbReference type="Proteomes" id="UP000611723"/>
    </source>
</evidence>
<dbReference type="InterPro" id="IPR013324">
    <property type="entry name" value="RNA_pol_sigma_r3/r4-like"/>
</dbReference>
<dbReference type="InterPro" id="IPR000838">
    <property type="entry name" value="RNA_pol_sigma70_ECF_CS"/>
</dbReference>
<dbReference type="GO" id="GO:0003677">
    <property type="term" value="F:DNA binding"/>
    <property type="evidence" value="ECO:0007669"/>
    <property type="project" value="UniProtKB-KW"/>
</dbReference>
<keyword evidence="2 6" id="KW-0805">Transcription regulation</keyword>
<comment type="caution">
    <text evidence="9">The sequence shown here is derived from an EMBL/GenBank/DDBJ whole genome shotgun (WGS) entry which is preliminary data.</text>
</comment>
<sequence length="190" mass="21902">MSNPSADIELVKKVKEGDTFAFRQLVEKYKDVSLTLACSIIKDGDAAQDVLQDAFMKVYANIRKFKEKSSFSTWLYRIVVNTSFSALRKIKPYEEVEEVIEASQYSSEGVDVDLLHKVDQEKYIKAALNRMKPEEALVIRLFYLCEFSILEIKDVTDFSESKIKVNLHRGRQNMFALLSRMLGNDLKELL</sequence>
<name>A0A934WZI9_9BACT</name>
<organism evidence="9 10">
    <name type="scientific">Marivirga aurantiaca</name>
    <dbReference type="NCBI Taxonomy" id="2802615"/>
    <lineage>
        <taxon>Bacteria</taxon>
        <taxon>Pseudomonadati</taxon>
        <taxon>Bacteroidota</taxon>
        <taxon>Cytophagia</taxon>
        <taxon>Cytophagales</taxon>
        <taxon>Marivirgaceae</taxon>
        <taxon>Marivirga</taxon>
    </lineage>
</organism>
<dbReference type="PANTHER" id="PTHR43133:SF51">
    <property type="entry name" value="RNA POLYMERASE SIGMA FACTOR"/>
    <property type="match status" value="1"/>
</dbReference>
<dbReference type="EMBL" id="JAEQBW010000004">
    <property type="protein sequence ID" value="MBK6265640.1"/>
    <property type="molecule type" value="Genomic_DNA"/>
</dbReference>
<keyword evidence="10" id="KW-1185">Reference proteome</keyword>
<evidence type="ECO:0000259" key="7">
    <source>
        <dbReference type="Pfam" id="PF04542"/>
    </source>
</evidence>
<reference evidence="9" key="1">
    <citation type="submission" date="2021-01" db="EMBL/GenBank/DDBJ databases">
        <title>Marivirga aurantiaca sp. nov., isolated from intertidal surface sediments.</title>
        <authorList>
            <person name="Zhang M."/>
        </authorList>
    </citation>
    <scope>NUCLEOTIDE SEQUENCE</scope>
    <source>
        <strain evidence="9">S37H4</strain>
    </source>
</reference>
<dbReference type="InterPro" id="IPR013249">
    <property type="entry name" value="RNA_pol_sigma70_r4_t2"/>
</dbReference>
<dbReference type="Pfam" id="PF04542">
    <property type="entry name" value="Sigma70_r2"/>
    <property type="match status" value="1"/>
</dbReference>
<dbReference type="InterPro" id="IPR014284">
    <property type="entry name" value="RNA_pol_sigma-70_dom"/>
</dbReference>
<gene>
    <name evidence="9" type="ORF">JKA74_11375</name>
</gene>
<dbReference type="Gene3D" id="1.10.1740.10">
    <property type="match status" value="1"/>
</dbReference>
<dbReference type="InterPro" id="IPR036388">
    <property type="entry name" value="WH-like_DNA-bd_sf"/>
</dbReference>
<keyword evidence="3 6" id="KW-0731">Sigma factor</keyword>
<feature type="domain" description="RNA polymerase sigma-70 region 2" evidence="7">
    <location>
        <begin position="25"/>
        <end position="89"/>
    </location>
</feature>
<dbReference type="InterPro" id="IPR039425">
    <property type="entry name" value="RNA_pol_sigma-70-like"/>
</dbReference>
<dbReference type="AlphaFoldDB" id="A0A934WZI9"/>
<dbReference type="Pfam" id="PF08281">
    <property type="entry name" value="Sigma70_r4_2"/>
    <property type="match status" value="1"/>
</dbReference>
<dbReference type="InterPro" id="IPR007627">
    <property type="entry name" value="RNA_pol_sigma70_r2"/>
</dbReference>
<evidence type="ECO:0000256" key="1">
    <source>
        <dbReference type="ARBA" id="ARBA00010641"/>
    </source>
</evidence>
<dbReference type="SUPFAM" id="SSF88946">
    <property type="entry name" value="Sigma2 domain of RNA polymerase sigma factors"/>
    <property type="match status" value="1"/>
</dbReference>